<proteinExistence type="predicted"/>
<evidence type="ECO:0000313" key="1">
    <source>
        <dbReference type="EnsemblMetazoa" id="AMIN005656-PA"/>
    </source>
</evidence>
<reference evidence="1" key="2">
    <citation type="submission" date="2020-05" db="UniProtKB">
        <authorList>
            <consortium name="EnsemblMetazoa"/>
        </authorList>
    </citation>
    <scope>IDENTIFICATION</scope>
    <source>
        <strain evidence="1">MINIMUS1</strain>
    </source>
</reference>
<organism evidence="1 2">
    <name type="scientific">Anopheles minimus</name>
    <dbReference type="NCBI Taxonomy" id="112268"/>
    <lineage>
        <taxon>Eukaryota</taxon>
        <taxon>Metazoa</taxon>
        <taxon>Ecdysozoa</taxon>
        <taxon>Arthropoda</taxon>
        <taxon>Hexapoda</taxon>
        <taxon>Insecta</taxon>
        <taxon>Pterygota</taxon>
        <taxon>Neoptera</taxon>
        <taxon>Endopterygota</taxon>
        <taxon>Diptera</taxon>
        <taxon>Nematocera</taxon>
        <taxon>Culicoidea</taxon>
        <taxon>Culicidae</taxon>
        <taxon>Anophelinae</taxon>
        <taxon>Anopheles</taxon>
    </lineage>
</organism>
<dbReference type="AlphaFoldDB" id="A0A182W5P0"/>
<accession>A0A182W5P0</accession>
<protein>
    <submittedName>
        <fullName evidence="1">Uncharacterized protein</fullName>
    </submittedName>
</protein>
<dbReference type="EnsemblMetazoa" id="AMIN005656-RA">
    <property type="protein sequence ID" value="AMIN005656-PA"/>
    <property type="gene ID" value="AMIN005656"/>
</dbReference>
<sequence>MKIWISTIVSHMGLDEGTCQKETVERSESLLWSPSRLNLPESLQKFQQAFANFTSLDGFQQPELWF</sequence>
<dbReference type="Proteomes" id="UP000075920">
    <property type="component" value="Unassembled WGS sequence"/>
</dbReference>
<dbReference type="VEuPathDB" id="VectorBase:AMIN005656"/>
<keyword evidence="2" id="KW-1185">Reference proteome</keyword>
<evidence type="ECO:0000313" key="2">
    <source>
        <dbReference type="Proteomes" id="UP000075920"/>
    </source>
</evidence>
<name>A0A182W5P0_9DIPT</name>
<reference evidence="2" key="1">
    <citation type="submission" date="2013-03" db="EMBL/GenBank/DDBJ databases">
        <title>The Genome Sequence of Anopheles minimus MINIMUS1.</title>
        <authorList>
            <consortium name="The Broad Institute Genomics Platform"/>
            <person name="Neafsey D.E."/>
            <person name="Walton C."/>
            <person name="Walker B."/>
            <person name="Young S.K."/>
            <person name="Zeng Q."/>
            <person name="Gargeya S."/>
            <person name="Fitzgerald M."/>
            <person name="Haas B."/>
            <person name="Abouelleil A."/>
            <person name="Allen A.W."/>
            <person name="Alvarado L."/>
            <person name="Arachchi H.M."/>
            <person name="Berlin A.M."/>
            <person name="Chapman S.B."/>
            <person name="Gainer-Dewar J."/>
            <person name="Goldberg J."/>
            <person name="Griggs A."/>
            <person name="Gujja S."/>
            <person name="Hansen M."/>
            <person name="Howarth C."/>
            <person name="Imamovic A."/>
            <person name="Ireland A."/>
            <person name="Larimer J."/>
            <person name="McCowan C."/>
            <person name="Murphy C."/>
            <person name="Pearson M."/>
            <person name="Poon T.W."/>
            <person name="Priest M."/>
            <person name="Roberts A."/>
            <person name="Saif S."/>
            <person name="Shea T."/>
            <person name="Sisk P."/>
            <person name="Sykes S."/>
            <person name="Wortman J."/>
            <person name="Nusbaum C."/>
            <person name="Birren B."/>
        </authorList>
    </citation>
    <scope>NUCLEOTIDE SEQUENCE [LARGE SCALE GENOMIC DNA]</scope>
    <source>
        <strain evidence="2">MINIMUS1</strain>
    </source>
</reference>